<feature type="domain" description="AMP-binding enzyme C-terminal" evidence="4">
    <location>
        <begin position="429"/>
        <end position="504"/>
    </location>
</feature>
<reference evidence="5" key="1">
    <citation type="submission" date="2018-05" db="EMBL/GenBank/DDBJ databases">
        <authorList>
            <person name="Lanie J.A."/>
            <person name="Ng W.-L."/>
            <person name="Kazmierczak K.M."/>
            <person name="Andrzejewski T.M."/>
            <person name="Davidsen T.M."/>
            <person name="Wayne K.J."/>
            <person name="Tettelin H."/>
            <person name="Glass J.I."/>
            <person name="Rusch D."/>
            <person name="Podicherti R."/>
            <person name="Tsui H.-C.T."/>
            <person name="Winkler M.E."/>
        </authorList>
    </citation>
    <scope>NUCLEOTIDE SEQUENCE</scope>
    <source>
        <strain evidence="5">KNB</strain>
    </source>
</reference>
<sequence>MTQQPIQPIDTDLPALLRSIVSKYPNHTAIRFEGKNTSFHEFVALTDRVAAGLHENGIRKGNHVGLYCPNSEAFAVAYFGIIKAGATVVPINLLFKPSEIEYILRDADAVGLVYHELFADSVHAFRNQLSGLKTFVRIGTAQPETGDLAWAGIASATAPVPNVSFDTASDVVSILYTSGTTGQPKGAMLTHRNLASNTASVVEAMHFTAGETVILTVLPMFHAFAATACMLTPLLHGLTFVPVPRFDPGSLGDTITQSGANVLMAVPSMFNALLRLPDEQVSKFRGLKYCVSGGAAMPVELMKRFEQRFGVAIYEGDGPTECSPVTCVNPINGTRKHASVGLPVPRVKMSIRDKQGQEVATGAIGEICVRGPSIMKGYWKRPAETVESFYGDWFRTGDLGYQDADGYFFIVDRIKDMVIVNGMNVYPRKVEDVLYQDARILEAAVIGEPNETHGEIPVAFVVLQPGQSADSADIRRFCAQHLGAFEIPRKFIFVDALPKNAAGKILKRELRRHGEIERGIEC</sequence>
<dbReference type="Gene3D" id="3.40.50.12780">
    <property type="entry name" value="N-terminal domain of ligase-like"/>
    <property type="match status" value="1"/>
</dbReference>
<dbReference type="Pfam" id="PF00501">
    <property type="entry name" value="AMP-binding"/>
    <property type="match status" value="1"/>
</dbReference>
<dbReference type="InterPro" id="IPR025110">
    <property type="entry name" value="AMP-bd_C"/>
</dbReference>
<evidence type="ECO:0000256" key="1">
    <source>
        <dbReference type="ARBA" id="ARBA00006432"/>
    </source>
</evidence>
<evidence type="ECO:0000259" key="4">
    <source>
        <dbReference type="Pfam" id="PF13193"/>
    </source>
</evidence>
<evidence type="ECO:0000259" key="3">
    <source>
        <dbReference type="Pfam" id="PF00501"/>
    </source>
</evidence>
<protein>
    <submittedName>
        <fullName evidence="5">Long-chain-fatty-acid--CoA ligase</fullName>
        <ecNumber evidence="5">6.2.1.3</ecNumber>
    </submittedName>
</protein>
<dbReference type="FunFam" id="3.30.300.30:FF:000008">
    <property type="entry name" value="2,3-dihydroxybenzoate-AMP ligase"/>
    <property type="match status" value="1"/>
</dbReference>
<dbReference type="InterPro" id="IPR042099">
    <property type="entry name" value="ANL_N_sf"/>
</dbReference>
<evidence type="ECO:0000256" key="2">
    <source>
        <dbReference type="ARBA" id="ARBA00022598"/>
    </source>
</evidence>
<proteinExistence type="inferred from homology"/>
<dbReference type="EC" id="6.2.1.3" evidence="5"/>
<dbReference type="GO" id="GO:0004467">
    <property type="term" value="F:long-chain fatty acid-CoA ligase activity"/>
    <property type="evidence" value="ECO:0007669"/>
    <property type="project" value="UniProtKB-EC"/>
</dbReference>
<dbReference type="PANTHER" id="PTHR43767:SF1">
    <property type="entry name" value="NONRIBOSOMAL PEPTIDE SYNTHASE PES1 (EUROFUNG)-RELATED"/>
    <property type="match status" value="1"/>
</dbReference>
<dbReference type="NCBIfam" id="NF004837">
    <property type="entry name" value="PRK06187.1"/>
    <property type="match status" value="1"/>
</dbReference>
<feature type="domain" description="AMP-dependent synthetase/ligase" evidence="3">
    <location>
        <begin position="21"/>
        <end position="379"/>
    </location>
</feature>
<dbReference type="EMBL" id="LS423452">
    <property type="protein sequence ID" value="SPS06376.1"/>
    <property type="molecule type" value="Genomic_DNA"/>
</dbReference>
<dbReference type="PROSITE" id="PS00455">
    <property type="entry name" value="AMP_BINDING"/>
    <property type="match status" value="1"/>
</dbReference>
<dbReference type="SUPFAM" id="SSF56801">
    <property type="entry name" value="Acetyl-CoA synthetase-like"/>
    <property type="match status" value="1"/>
</dbReference>
<dbReference type="Gene3D" id="3.30.300.30">
    <property type="match status" value="1"/>
</dbReference>
<dbReference type="InterPro" id="IPR000873">
    <property type="entry name" value="AMP-dep_synth/lig_dom"/>
</dbReference>
<gene>
    <name evidence="5" type="primary">lcfB</name>
    <name evidence="5" type="ORF">NITFAB_1966</name>
</gene>
<organism evidence="5">
    <name type="scientific">Candidatus Nitrotoga fabula</name>
    <dbReference type="NCBI Taxonomy" id="2182327"/>
    <lineage>
        <taxon>Bacteria</taxon>
        <taxon>Pseudomonadati</taxon>
        <taxon>Pseudomonadota</taxon>
        <taxon>Betaproteobacteria</taxon>
        <taxon>Nitrosomonadales</taxon>
        <taxon>Gallionellaceae</taxon>
        <taxon>Candidatus Nitrotoga</taxon>
    </lineage>
</organism>
<dbReference type="Pfam" id="PF13193">
    <property type="entry name" value="AMP-binding_C"/>
    <property type="match status" value="1"/>
</dbReference>
<accession>A0A2X0SKJ5</accession>
<dbReference type="InterPro" id="IPR045851">
    <property type="entry name" value="AMP-bd_C_sf"/>
</dbReference>
<evidence type="ECO:0000313" key="5">
    <source>
        <dbReference type="EMBL" id="SPS06376.1"/>
    </source>
</evidence>
<dbReference type="CDD" id="cd05936">
    <property type="entry name" value="FC-FACS_FadD_like"/>
    <property type="match status" value="1"/>
</dbReference>
<dbReference type="InterPro" id="IPR020845">
    <property type="entry name" value="AMP-binding_CS"/>
</dbReference>
<dbReference type="InterPro" id="IPR050237">
    <property type="entry name" value="ATP-dep_AMP-bd_enzyme"/>
</dbReference>
<keyword evidence="2 5" id="KW-0436">Ligase</keyword>
<dbReference type="PANTHER" id="PTHR43767">
    <property type="entry name" value="LONG-CHAIN-FATTY-ACID--COA LIGASE"/>
    <property type="match status" value="1"/>
</dbReference>
<dbReference type="AlphaFoldDB" id="A0A2X0SKJ5"/>
<comment type="similarity">
    <text evidence="1">Belongs to the ATP-dependent AMP-binding enzyme family.</text>
</comment>
<name>A0A2X0SKJ5_9PROT</name>